<organism evidence="2 3">
    <name type="scientific">Geotalea uraniireducens</name>
    <dbReference type="NCBI Taxonomy" id="351604"/>
    <lineage>
        <taxon>Bacteria</taxon>
        <taxon>Pseudomonadati</taxon>
        <taxon>Thermodesulfobacteriota</taxon>
        <taxon>Desulfuromonadia</taxon>
        <taxon>Geobacterales</taxon>
        <taxon>Geobacteraceae</taxon>
        <taxon>Geotalea</taxon>
    </lineage>
</organism>
<dbReference type="SUPFAM" id="SSF103196">
    <property type="entry name" value="Roadblock/LC7 domain"/>
    <property type="match status" value="1"/>
</dbReference>
<proteinExistence type="predicted"/>
<dbReference type="Proteomes" id="UP001317705">
    <property type="component" value="Chromosome"/>
</dbReference>
<dbReference type="RefSeq" id="WP_282000262.1">
    <property type="nucleotide sequence ID" value="NZ_AP027151.1"/>
</dbReference>
<dbReference type="Gene3D" id="3.30.450.30">
    <property type="entry name" value="Dynein light chain 2a, cytoplasmic"/>
    <property type="match status" value="1"/>
</dbReference>
<feature type="domain" description="Roadblock/LAMTOR2" evidence="1">
    <location>
        <begin position="1"/>
        <end position="88"/>
    </location>
</feature>
<dbReference type="EMBL" id="AP027151">
    <property type="protein sequence ID" value="BDV44156.1"/>
    <property type="molecule type" value="Genomic_DNA"/>
</dbReference>
<evidence type="ECO:0000313" key="2">
    <source>
        <dbReference type="EMBL" id="BDV44156.1"/>
    </source>
</evidence>
<accession>A0ABN6VY76</accession>
<name>A0ABN6VY76_9BACT</name>
<evidence type="ECO:0000259" key="1">
    <source>
        <dbReference type="SMART" id="SM00960"/>
    </source>
</evidence>
<reference evidence="2 3" key="1">
    <citation type="submission" date="2022-12" db="EMBL/GenBank/DDBJ databases">
        <title>Polyphasic characterization of Geotalea uranireducens NIT-SL11 newly isolated from a complex of sewage sludge and microbially reduced graphene oxide.</title>
        <authorList>
            <person name="Xie L."/>
            <person name="Yoshida N."/>
            <person name="Meng L."/>
        </authorList>
    </citation>
    <scope>NUCLEOTIDE SEQUENCE [LARGE SCALE GENOMIC DNA]</scope>
    <source>
        <strain evidence="2 3">NIT-SL11</strain>
    </source>
</reference>
<gene>
    <name evidence="2" type="ORF">GURASL_30790</name>
</gene>
<dbReference type="SMART" id="SM00960">
    <property type="entry name" value="Robl_LC7"/>
    <property type="match status" value="1"/>
</dbReference>
<evidence type="ECO:0000313" key="3">
    <source>
        <dbReference type="Proteomes" id="UP001317705"/>
    </source>
</evidence>
<keyword evidence="3" id="KW-1185">Reference proteome</keyword>
<protein>
    <recommendedName>
        <fullName evidence="1">Roadblock/LAMTOR2 domain-containing protein</fullName>
    </recommendedName>
</protein>
<dbReference type="InterPro" id="IPR004942">
    <property type="entry name" value="Roadblock/LAMTOR2_dom"/>
</dbReference>
<sequence>MEEVLQHLNAVQGVIGSFVCDDSGELLAYSFPPLFDVSIIRRAAAQVVAQQGGLRTAAGTAELADLRYADGRILVKPLQEAFLLLLCTKSVNLQVLNISLNVAKGKIEALLPSTQPAAAAVPASGGTVPSGGLSLPACHLEDSTIGSSFEQFGMAALTQTTAHQISNHFASGPLKKLKLTHQTTGVSGVFPVMVVNENDASYDGKIILCKAIEKKLKTGSGDLLTVEIP</sequence>